<organism evidence="1 2">
    <name type="scientific">Trichomalopsis sarcophagae</name>
    <dbReference type="NCBI Taxonomy" id="543379"/>
    <lineage>
        <taxon>Eukaryota</taxon>
        <taxon>Metazoa</taxon>
        <taxon>Ecdysozoa</taxon>
        <taxon>Arthropoda</taxon>
        <taxon>Hexapoda</taxon>
        <taxon>Insecta</taxon>
        <taxon>Pterygota</taxon>
        <taxon>Neoptera</taxon>
        <taxon>Endopterygota</taxon>
        <taxon>Hymenoptera</taxon>
        <taxon>Apocrita</taxon>
        <taxon>Proctotrupomorpha</taxon>
        <taxon>Chalcidoidea</taxon>
        <taxon>Pteromalidae</taxon>
        <taxon>Pteromalinae</taxon>
        <taxon>Trichomalopsis</taxon>
    </lineage>
</organism>
<dbReference type="AlphaFoldDB" id="A0A232EWV1"/>
<gene>
    <name evidence="1" type="ORF">TSAR_013609</name>
</gene>
<sequence length="43" mass="4866">MGNSAVFRDGLPLIGFIRVPVYIIEFSTIPLSRFGNQCKFTLF</sequence>
<evidence type="ECO:0000313" key="2">
    <source>
        <dbReference type="Proteomes" id="UP000215335"/>
    </source>
</evidence>
<dbReference type="Proteomes" id="UP000215335">
    <property type="component" value="Unassembled WGS sequence"/>
</dbReference>
<reference evidence="1 2" key="1">
    <citation type="journal article" date="2017" name="Curr. Biol.">
        <title>The Evolution of Venom by Co-option of Single-Copy Genes.</title>
        <authorList>
            <person name="Martinson E.O."/>
            <person name="Mrinalini"/>
            <person name="Kelkar Y.D."/>
            <person name="Chang C.H."/>
            <person name="Werren J.H."/>
        </authorList>
    </citation>
    <scope>NUCLEOTIDE SEQUENCE [LARGE SCALE GENOMIC DNA]</scope>
    <source>
        <strain evidence="1 2">Alberta</strain>
        <tissue evidence="1">Whole body</tissue>
    </source>
</reference>
<evidence type="ECO:0000313" key="1">
    <source>
        <dbReference type="EMBL" id="OXU22832.1"/>
    </source>
</evidence>
<accession>A0A232EWV1</accession>
<comment type="caution">
    <text evidence="1">The sequence shown here is derived from an EMBL/GenBank/DDBJ whole genome shotgun (WGS) entry which is preliminary data.</text>
</comment>
<keyword evidence="2" id="KW-1185">Reference proteome</keyword>
<dbReference type="EMBL" id="NNAY01001817">
    <property type="protein sequence ID" value="OXU22832.1"/>
    <property type="molecule type" value="Genomic_DNA"/>
</dbReference>
<name>A0A232EWV1_9HYME</name>
<protein>
    <submittedName>
        <fullName evidence="1">Uncharacterized protein</fullName>
    </submittedName>
</protein>
<proteinExistence type="predicted"/>